<dbReference type="SMART" id="SM00882">
    <property type="entry name" value="CoA_trans"/>
    <property type="match status" value="1"/>
</dbReference>
<dbReference type="Proteomes" id="UP000310168">
    <property type="component" value="Unassembled WGS sequence"/>
</dbReference>
<name>A0ABY2TT40_9SPIR</name>
<reference evidence="1 2" key="1">
    <citation type="journal article" date="2019" name="Anaerobe">
        <title>Brachyspira catarrhinii sp. nov., an anaerobic intestinal spirochaete isolated from vervet monkeys may have been misidentified as Brachyspira aalborgi in previous studies.</title>
        <authorList>
            <person name="Phillips N.D."/>
            <person name="La T."/>
            <person name="Hampson D.J."/>
        </authorList>
    </citation>
    <scope>NUCLEOTIDE SEQUENCE [LARGE SCALE GENOMIC DNA]</scope>
    <source>
        <strain evidence="1 2">Z12</strain>
    </source>
</reference>
<dbReference type="RefSeq" id="WP_137997484.1">
    <property type="nucleotide sequence ID" value="NZ_SJDU01000029.1"/>
</dbReference>
<proteinExistence type="predicted"/>
<sequence>MNIEMNKKQIMKFIALRVADELVAGTLNNLGVGIPTMVSQFVAPEKNIWLHGENGVISIGKAAFEVIERTNAQATDKTDDDDLVDSEGNSKSLTPGTCFFDTSTSFGIIRGGHLHTTVLGTMEVAENGDIANYMVPGKLLAGMGGGMDLCVGAKRVIIAATHTNKGKPKLLKHCNLPLTAVGAANMVVTEMGVFDIKDGHFVVREYNSNYTLEEIQNNTEAQLVIPKDVKTMDARYFEEAMKES</sequence>
<dbReference type="InterPro" id="IPR004165">
    <property type="entry name" value="CoA_trans_fam_I"/>
</dbReference>
<dbReference type="SUPFAM" id="SSF100950">
    <property type="entry name" value="NagB/RpiA/CoA transferase-like"/>
    <property type="match status" value="1"/>
</dbReference>
<dbReference type="PANTHER" id="PTHR13707:SF57">
    <property type="entry name" value="SUCCINYL-COA:3-KETOACID COENZYME A TRANSFERASE SUBUNIT B-RELATED"/>
    <property type="match status" value="1"/>
</dbReference>
<evidence type="ECO:0000313" key="2">
    <source>
        <dbReference type="Proteomes" id="UP000310168"/>
    </source>
</evidence>
<dbReference type="InterPro" id="IPR037171">
    <property type="entry name" value="NagB/RpiA_transferase-like"/>
</dbReference>
<gene>
    <name evidence="1" type="ORF">EZH24_02095</name>
</gene>
<dbReference type="Pfam" id="PF01144">
    <property type="entry name" value="CoA_trans"/>
    <property type="match status" value="1"/>
</dbReference>
<dbReference type="Gene3D" id="3.40.1080.10">
    <property type="entry name" value="Glutaconate Coenzyme A-transferase"/>
    <property type="match status" value="1"/>
</dbReference>
<dbReference type="GO" id="GO:0016740">
    <property type="term" value="F:transferase activity"/>
    <property type="evidence" value="ECO:0007669"/>
    <property type="project" value="UniProtKB-KW"/>
</dbReference>
<protein>
    <submittedName>
        <fullName evidence="1">Succinyl-CoA--3-ketoacid-CoA transferase</fullName>
    </submittedName>
</protein>
<comment type="caution">
    <text evidence="1">The sequence shown here is derived from an EMBL/GenBank/DDBJ whole genome shotgun (WGS) entry which is preliminary data.</text>
</comment>
<organism evidence="1 2">
    <name type="scientific">Brachyspira catarrhinii</name>
    <dbReference type="NCBI Taxonomy" id="2528966"/>
    <lineage>
        <taxon>Bacteria</taxon>
        <taxon>Pseudomonadati</taxon>
        <taxon>Spirochaetota</taxon>
        <taxon>Spirochaetia</taxon>
        <taxon>Brachyspirales</taxon>
        <taxon>Brachyspiraceae</taxon>
        <taxon>Brachyspira</taxon>
    </lineage>
</organism>
<keyword evidence="1" id="KW-0808">Transferase</keyword>
<keyword evidence="2" id="KW-1185">Reference proteome</keyword>
<dbReference type="PANTHER" id="PTHR13707">
    <property type="entry name" value="KETOACID-COENZYME A TRANSFERASE"/>
    <property type="match status" value="1"/>
</dbReference>
<evidence type="ECO:0000313" key="1">
    <source>
        <dbReference type="EMBL" id="TKZ36051.1"/>
    </source>
</evidence>
<dbReference type="EMBL" id="SJDU01000029">
    <property type="protein sequence ID" value="TKZ36051.1"/>
    <property type="molecule type" value="Genomic_DNA"/>
</dbReference>
<accession>A0ABY2TT40</accession>